<feature type="compositionally biased region" description="Low complexity" evidence="1">
    <location>
        <begin position="99"/>
        <end position="110"/>
    </location>
</feature>
<evidence type="ECO:0000256" key="1">
    <source>
        <dbReference type="SAM" id="MobiDB-lite"/>
    </source>
</evidence>
<proteinExistence type="predicted"/>
<dbReference type="Pfam" id="PF26056">
    <property type="entry name" value="DUF8017"/>
    <property type="match status" value="1"/>
</dbReference>
<keyword evidence="2" id="KW-1133">Transmembrane helix</keyword>
<dbReference type="InterPro" id="IPR058330">
    <property type="entry name" value="DUF8017"/>
</dbReference>
<feature type="transmembrane region" description="Helical" evidence="2">
    <location>
        <begin position="167"/>
        <end position="189"/>
    </location>
</feature>
<organism evidence="4 5">
    <name type="scientific">Nocardia vinacea</name>
    <dbReference type="NCBI Taxonomy" id="96468"/>
    <lineage>
        <taxon>Bacteria</taxon>
        <taxon>Bacillati</taxon>
        <taxon>Actinomycetota</taxon>
        <taxon>Actinomycetes</taxon>
        <taxon>Mycobacteriales</taxon>
        <taxon>Nocardiaceae</taxon>
        <taxon>Nocardia</taxon>
    </lineage>
</organism>
<evidence type="ECO:0000259" key="3">
    <source>
        <dbReference type="Pfam" id="PF26056"/>
    </source>
</evidence>
<reference evidence="4" key="1">
    <citation type="submission" date="2022-10" db="EMBL/GenBank/DDBJ databases">
        <title>The complete genomes of actinobacterial strains from the NBC collection.</title>
        <authorList>
            <person name="Joergensen T.S."/>
            <person name="Alvarez Arevalo M."/>
            <person name="Sterndorff E.B."/>
            <person name="Faurdal D."/>
            <person name="Vuksanovic O."/>
            <person name="Mourched A.-S."/>
            <person name="Charusanti P."/>
            <person name="Shaw S."/>
            <person name="Blin K."/>
            <person name="Weber T."/>
        </authorList>
    </citation>
    <scope>NUCLEOTIDE SEQUENCE</scope>
    <source>
        <strain evidence="4">NBC_01482</strain>
    </source>
</reference>
<feature type="compositionally biased region" description="Basic and acidic residues" evidence="1">
    <location>
        <begin position="1"/>
        <end position="10"/>
    </location>
</feature>
<feature type="compositionally biased region" description="Polar residues" evidence="1">
    <location>
        <begin position="195"/>
        <end position="230"/>
    </location>
</feature>
<feature type="compositionally biased region" description="Polar residues" evidence="1">
    <location>
        <begin position="111"/>
        <end position="120"/>
    </location>
</feature>
<dbReference type="Proteomes" id="UP001432062">
    <property type="component" value="Chromosome"/>
</dbReference>
<gene>
    <name evidence="4" type="ORF">OG563_16650</name>
</gene>
<evidence type="ECO:0000313" key="5">
    <source>
        <dbReference type="Proteomes" id="UP001432062"/>
    </source>
</evidence>
<evidence type="ECO:0000256" key="2">
    <source>
        <dbReference type="SAM" id="Phobius"/>
    </source>
</evidence>
<name>A0ABZ1Z294_9NOCA</name>
<keyword evidence="5" id="KW-1185">Reference proteome</keyword>
<feature type="region of interest" description="Disordered" evidence="1">
    <location>
        <begin position="1"/>
        <end position="142"/>
    </location>
</feature>
<protein>
    <recommendedName>
        <fullName evidence="3">DUF8017 domain-containing protein</fullName>
    </recommendedName>
</protein>
<dbReference type="RefSeq" id="WP_329414266.1">
    <property type="nucleotide sequence ID" value="NZ_CP109441.1"/>
</dbReference>
<sequence>MSDFDDRRETGTPYQQQPYGAEQFGPALGQPGSETQSGTDAAHDTFGAPVHLDPAALSPFGPEPTATPWNGGVAPALPMPWQPEQQTVSAPGQFDPTLQWAPQPAPAWQPGSTTQFQPGATPSGPYGGMQAPHGPGGGSNAFFGDRFASDLAAASSANRSGHGRRTAWIAAAVATLVVAGGATAAIVTANHGSDDTAQNPVPSMVSALTPTGSHTSPQPTTTNHAPSNKETPVVPGYQVVVASDLGAAYDVPADWTVAPDGKVGGFGEPPNAVTGKGLATEGKSYCPGSTRTVSFLTGSKDTDSATAATELGTRTAQIAYTNSPGGTPGAAQPLRSLDGSQQGMFVETKGTATKVNPGCATEYSVYTFATPTDSGNFVMVIAADTGVPNAVDAATAMRIFTSIRPHEG</sequence>
<feature type="region of interest" description="Disordered" evidence="1">
    <location>
        <begin position="192"/>
        <end position="232"/>
    </location>
</feature>
<keyword evidence="2" id="KW-0472">Membrane</keyword>
<accession>A0ABZ1Z294</accession>
<keyword evidence="2" id="KW-0812">Transmembrane</keyword>
<feature type="domain" description="DUF8017" evidence="3">
    <location>
        <begin position="231"/>
        <end position="407"/>
    </location>
</feature>
<evidence type="ECO:0000313" key="4">
    <source>
        <dbReference type="EMBL" id="WUV49680.1"/>
    </source>
</evidence>
<dbReference type="EMBL" id="CP109441">
    <property type="protein sequence ID" value="WUV49680.1"/>
    <property type="molecule type" value="Genomic_DNA"/>
</dbReference>